<dbReference type="InterPro" id="IPR044726">
    <property type="entry name" value="ABCC_6TM_D2"/>
</dbReference>
<dbReference type="InterPro" id="IPR003593">
    <property type="entry name" value="AAA+_ATPase"/>
</dbReference>
<dbReference type="EMBL" id="GL378344">
    <property type="protein sequence ID" value="EFJ47496.1"/>
    <property type="molecule type" value="Genomic_DNA"/>
</dbReference>
<dbReference type="PROSITE" id="PS00211">
    <property type="entry name" value="ABC_TRANSPORTER_1"/>
    <property type="match status" value="1"/>
</dbReference>
<evidence type="ECO:0000313" key="14">
    <source>
        <dbReference type="EMBL" id="EFJ47496.1"/>
    </source>
</evidence>
<evidence type="ECO:0000256" key="6">
    <source>
        <dbReference type="ARBA" id="ARBA00022741"/>
    </source>
</evidence>
<dbReference type="Proteomes" id="UP000001058">
    <property type="component" value="Unassembled WGS sequence"/>
</dbReference>
<dbReference type="Gene3D" id="3.40.50.300">
    <property type="entry name" value="P-loop containing nucleotide triphosphate hydrolases"/>
    <property type="match status" value="2"/>
</dbReference>
<gene>
    <name evidence="14" type="ORF">VOLCADRAFT_30254</name>
</gene>
<dbReference type="Gene3D" id="1.20.1560.10">
    <property type="entry name" value="ABC transporter type 1, transmembrane domain"/>
    <property type="match status" value="1"/>
</dbReference>
<dbReference type="AlphaFoldDB" id="D8TY67"/>
<dbReference type="RefSeq" id="XP_002951320.1">
    <property type="nucleotide sequence ID" value="XM_002951274.1"/>
</dbReference>
<keyword evidence="7" id="KW-0067">ATP-binding</keyword>
<dbReference type="PANTHER" id="PTHR24223">
    <property type="entry name" value="ATP-BINDING CASSETTE SUB-FAMILY C"/>
    <property type="match status" value="1"/>
</dbReference>
<dbReference type="PROSITE" id="PS50929">
    <property type="entry name" value="ABC_TM1F"/>
    <property type="match status" value="1"/>
</dbReference>
<name>D8TY67_VOLCA</name>
<dbReference type="InterPro" id="IPR027417">
    <property type="entry name" value="P-loop_NTPase"/>
</dbReference>
<dbReference type="GO" id="GO:0016887">
    <property type="term" value="F:ATP hydrolysis activity"/>
    <property type="evidence" value="ECO:0007669"/>
    <property type="project" value="InterPro"/>
</dbReference>
<dbReference type="InterPro" id="IPR011527">
    <property type="entry name" value="ABC1_TM_dom"/>
</dbReference>
<feature type="non-terminal residue" evidence="14">
    <location>
        <position position="789"/>
    </location>
</feature>
<dbReference type="Pfam" id="PF00005">
    <property type="entry name" value="ABC_tran"/>
    <property type="match status" value="2"/>
</dbReference>
<evidence type="ECO:0000256" key="11">
    <source>
        <dbReference type="SAM" id="Phobius"/>
    </source>
</evidence>
<dbReference type="FunFam" id="3.40.50.300:FF:000163">
    <property type="entry name" value="Multidrug resistance-associated protein member 4"/>
    <property type="match status" value="1"/>
</dbReference>
<evidence type="ECO:0000256" key="4">
    <source>
        <dbReference type="ARBA" id="ARBA00022692"/>
    </source>
</evidence>
<keyword evidence="3" id="KW-0813">Transport</keyword>
<feature type="domain" description="ABC transporter" evidence="12">
    <location>
        <begin position="534"/>
        <end position="786"/>
    </location>
</feature>
<dbReference type="GeneID" id="9617093"/>
<evidence type="ECO:0000256" key="7">
    <source>
        <dbReference type="ARBA" id="ARBA00022840"/>
    </source>
</evidence>
<dbReference type="PANTHER" id="PTHR24223:SF453">
    <property type="entry name" value="ABC TRANSPORTER"/>
    <property type="match status" value="1"/>
</dbReference>
<dbReference type="CDD" id="cd03244">
    <property type="entry name" value="ABCC_MRP_domain2"/>
    <property type="match status" value="1"/>
</dbReference>
<dbReference type="PROSITE" id="PS50893">
    <property type="entry name" value="ABC_TRANSPORTER_2"/>
    <property type="match status" value="1"/>
</dbReference>
<comment type="subcellular location">
    <subcellularLocation>
        <location evidence="1">Membrane</location>
        <topology evidence="1">Multi-pass membrane protein</topology>
    </subcellularLocation>
</comment>
<dbReference type="FunFam" id="1.20.1560.10:FF:000013">
    <property type="entry name" value="ABC transporter C family member 2"/>
    <property type="match status" value="1"/>
</dbReference>
<evidence type="ECO:0000259" key="12">
    <source>
        <dbReference type="PROSITE" id="PS50893"/>
    </source>
</evidence>
<dbReference type="STRING" id="3068.D8TY67"/>
<evidence type="ECO:0008006" key="16">
    <source>
        <dbReference type="Google" id="ProtNLM"/>
    </source>
</evidence>
<dbReference type="InterPro" id="IPR036640">
    <property type="entry name" value="ABC1_TM_sf"/>
</dbReference>
<dbReference type="OrthoDB" id="6500128at2759"/>
<evidence type="ECO:0000313" key="15">
    <source>
        <dbReference type="Proteomes" id="UP000001058"/>
    </source>
</evidence>
<keyword evidence="15" id="KW-1185">Reference proteome</keyword>
<dbReference type="InParanoid" id="D8TY67"/>
<dbReference type="SUPFAM" id="SSF90123">
    <property type="entry name" value="ABC transporter transmembrane region"/>
    <property type="match status" value="1"/>
</dbReference>
<dbReference type="GO" id="GO:0016020">
    <property type="term" value="C:membrane"/>
    <property type="evidence" value="ECO:0007669"/>
    <property type="project" value="UniProtKB-SubCell"/>
</dbReference>
<keyword evidence="8 11" id="KW-1133">Transmembrane helix</keyword>
<keyword evidence="6" id="KW-0547">Nucleotide-binding</keyword>
<dbReference type="InterPro" id="IPR003439">
    <property type="entry name" value="ABC_transporter-like_ATP-bd"/>
</dbReference>
<dbReference type="KEGG" id="vcn:VOLCADRAFT_30254"/>
<comment type="similarity">
    <text evidence="2">Belongs to the ABC transporter superfamily. ABCC family. Conjugate transporter (TC 3.A.1.208) subfamily.</text>
</comment>
<protein>
    <recommendedName>
        <fullName evidence="16">ABC transporter</fullName>
    </recommendedName>
</protein>
<evidence type="ECO:0000256" key="8">
    <source>
        <dbReference type="ARBA" id="ARBA00022989"/>
    </source>
</evidence>
<keyword evidence="4 11" id="KW-0812">Transmembrane</keyword>
<feature type="transmembrane region" description="Helical" evidence="11">
    <location>
        <begin position="298"/>
        <end position="315"/>
    </location>
</feature>
<evidence type="ECO:0000259" key="13">
    <source>
        <dbReference type="PROSITE" id="PS50929"/>
    </source>
</evidence>
<evidence type="ECO:0000256" key="3">
    <source>
        <dbReference type="ARBA" id="ARBA00022448"/>
    </source>
</evidence>
<keyword evidence="5" id="KW-0677">Repeat</keyword>
<dbReference type="SMART" id="SM00382">
    <property type="entry name" value="AAA"/>
    <property type="match status" value="1"/>
</dbReference>
<feature type="non-terminal residue" evidence="14">
    <location>
        <position position="1"/>
    </location>
</feature>
<dbReference type="SUPFAM" id="SSF52540">
    <property type="entry name" value="P-loop containing nucleoside triphosphate hydrolases"/>
    <property type="match status" value="2"/>
</dbReference>
<sequence>QVPWIVAGTVRENILFGSAWDEQWYGRVVHACCLADDLTGFPAGDATELGERGINLSGGQKARVALARACYSRPAVALLDDPLSAVDPRVGRDLFSRAIGPGGLLDECGATRLLVTHQRQCLPKCDRVLVLRGGRLVAEGSWRQLAALKLTELTAGHGGLMGPPAAAADVEGVAAAASEDGPTVDEVVLDDDVDGDRAPAGTEGEEEKVTTAGDAAAAAAASLAVASSGSEDLVQSEDRVTGTVSWRVYGSYCRHLGLMATGFICAAMFAGQAVFLASEWWLALWSRADGEDQGHVKWLWVYGMLTGIVIVVAFVRSATFFEATLSAATSIHNSMARRVLFAPLSFFHTNPSGRIVNRFSKDQGHVDDLLPSCTFDALQSAFQVAGAFVLVAVAVPVILPVFLPLALAFYWVRHRYVTASRDIKRWEAVSRSPIFASFSATLKGLPTIRAYGAADRFHDEFLKLMAHNSNWYFAFISTSRWIGVRLDAVAGTALLAAALLAVAMRDRINTGVMALALTHVLQLTGLMQWVVRQVRRAGVYTVRHSYDTMCGGCAQAYRPYMRISGCLPPVLRDLSFSLPPGTSCGVVGRTGSGKSSLMLTLFRLIDVVGGRILLDGCDTATLGLDALRRQLAIIPQDPVLFSGTLRRNLDPWRAYDDKALWEVLGAVQLAESVAAMPGGLDAAMAECGGNLSVGQRQLFCLARALLQDAKVLALDEATANVDRATDQLIQVRSCSHGRVLLVIAHRVDTILDTDHLLVLSGGQLVESGDPRRLAEGDGVFAKMVAAAKL</sequence>
<accession>D8TY67</accession>
<dbReference type="GO" id="GO:0005524">
    <property type="term" value="F:ATP binding"/>
    <property type="evidence" value="ECO:0007669"/>
    <property type="project" value="UniProtKB-KW"/>
</dbReference>
<evidence type="ECO:0000256" key="2">
    <source>
        <dbReference type="ARBA" id="ARBA00009726"/>
    </source>
</evidence>
<feature type="transmembrane region" description="Helical" evidence="11">
    <location>
        <begin position="256"/>
        <end position="278"/>
    </location>
</feature>
<evidence type="ECO:0000256" key="5">
    <source>
        <dbReference type="ARBA" id="ARBA00022737"/>
    </source>
</evidence>
<feature type="region of interest" description="Disordered" evidence="10">
    <location>
        <begin position="190"/>
        <end position="210"/>
    </location>
</feature>
<evidence type="ECO:0000256" key="9">
    <source>
        <dbReference type="ARBA" id="ARBA00023136"/>
    </source>
</evidence>
<dbReference type="GO" id="GO:0140359">
    <property type="term" value="F:ABC-type transporter activity"/>
    <property type="evidence" value="ECO:0007669"/>
    <property type="project" value="InterPro"/>
</dbReference>
<organism evidence="15">
    <name type="scientific">Volvox carteri f. nagariensis</name>
    <dbReference type="NCBI Taxonomy" id="3068"/>
    <lineage>
        <taxon>Eukaryota</taxon>
        <taxon>Viridiplantae</taxon>
        <taxon>Chlorophyta</taxon>
        <taxon>core chlorophytes</taxon>
        <taxon>Chlorophyceae</taxon>
        <taxon>CS clade</taxon>
        <taxon>Chlamydomonadales</taxon>
        <taxon>Volvocaceae</taxon>
        <taxon>Volvox</taxon>
    </lineage>
</organism>
<evidence type="ECO:0000256" key="10">
    <source>
        <dbReference type="SAM" id="MobiDB-lite"/>
    </source>
</evidence>
<dbReference type="Pfam" id="PF00664">
    <property type="entry name" value="ABC_membrane"/>
    <property type="match status" value="1"/>
</dbReference>
<feature type="transmembrane region" description="Helical" evidence="11">
    <location>
        <begin position="482"/>
        <end position="504"/>
    </location>
</feature>
<keyword evidence="9 11" id="KW-0472">Membrane</keyword>
<reference evidence="14 15" key="1">
    <citation type="journal article" date="2010" name="Science">
        <title>Genomic analysis of organismal complexity in the multicellular green alga Volvox carteri.</title>
        <authorList>
            <person name="Prochnik S.E."/>
            <person name="Umen J."/>
            <person name="Nedelcu A.M."/>
            <person name="Hallmann A."/>
            <person name="Miller S.M."/>
            <person name="Nishii I."/>
            <person name="Ferris P."/>
            <person name="Kuo A."/>
            <person name="Mitros T."/>
            <person name="Fritz-Laylin L.K."/>
            <person name="Hellsten U."/>
            <person name="Chapman J."/>
            <person name="Simakov O."/>
            <person name="Rensing S.A."/>
            <person name="Terry A."/>
            <person name="Pangilinan J."/>
            <person name="Kapitonov V."/>
            <person name="Jurka J."/>
            <person name="Salamov A."/>
            <person name="Shapiro H."/>
            <person name="Schmutz J."/>
            <person name="Grimwood J."/>
            <person name="Lindquist E."/>
            <person name="Lucas S."/>
            <person name="Grigoriev I.V."/>
            <person name="Schmitt R."/>
            <person name="Kirk D."/>
            <person name="Rokhsar D.S."/>
        </authorList>
    </citation>
    <scope>NUCLEOTIDE SEQUENCE [LARGE SCALE GENOMIC DNA]</scope>
    <source>
        <strain evidence="15">f. Nagariensis / Eve</strain>
    </source>
</reference>
<evidence type="ECO:0000256" key="1">
    <source>
        <dbReference type="ARBA" id="ARBA00004141"/>
    </source>
</evidence>
<feature type="transmembrane region" description="Helical" evidence="11">
    <location>
        <begin position="387"/>
        <end position="412"/>
    </location>
</feature>
<feature type="domain" description="ABC transmembrane type-1" evidence="13">
    <location>
        <begin position="258"/>
        <end position="534"/>
    </location>
</feature>
<proteinExistence type="inferred from homology"/>
<dbReference type="eggNOG" id="KOG0054">
    <property type="taxonomic scope" value="Eukaryota"/>
</dbReference>
<dbReference type="CDD" id="cd18580">
    <property type="entry name" value="ABC_6TM_ABCC_D2"/>
    <property type="match status" value="1"/>
</dbReference>
<dbReference type="InterPro" id="IPR017871">
    <property type="entry name" value="ABC_transporter-like_CS"/>
</dbReference>
<dbReference type="InterPro" id="IPR050173">
    <property type="entry name" value="ABC_transporter_C-like"/>
</dbReference>